<reference evidence="2 3" key="1">
    <citation type="submission" date="2019-03" db="EMBL/GenBank/DDBJ databases">
        <title>Arenimonas daejeonensis sp. nov., isolated from compost.</title>
        <authorList>
            <person name="Jeon C.O."/>
        </authorList>
    </citation>
    <scope>NUCLEOTIDE SEQUENCE [LARGE SCALE GENOMIC DNA]</scope>
    <source>
        <strain evidence="2 3">R29</strain>
    </source>
</reference>
<proteinExistence type="predicted"/>
<evidence type="ECO:0000313" key="2">
    <source>
        <dbReference type="EMBL" id="TNJ35432.1"/>
    </source>
</evidence>
<dbReference type="Proteomes" id="UP000305760">
    <property type="component" value="Unassembled WGS sequence"/>
</dbReference>
<feature type="region of interest" description="Disordered" evidence="1">
    <location>
        <begin position="45"/>
        <end position="75"/>
    </location>
</feature>
<sequence length="88" mass="9466">MSLPPRIHVVIDELTLRGLSRTQAETVLCDFRKALERELSAPSLASALQRGNHTASVSGKLADGRAPGQESAPLGFRMATRISQALLK</sequence>
<accession>A0A5C4RWV8</accession>
<keyword evidence="3" id="KW-1185">Reference proteome</keyword>
<dbReference type="EMBL" id="SMDR01000001">
    <property type="protein sequence ID" value="TNJ35432.1"/>
    <property type="molecule type" value="Genomic_DNA"/>
</dbReference>
<name>A0A5C4RWV8_9GAMM</name>
<evidence type="ECO:0000256" key="1">
    <source>
        <dbReference type="SAM" id="MobiDB-lite"/>
    </source>
</evidence>
<comment type="caution">
    <text evidence="2">The sequence shown here is derived from an EMBL/GenBank/DDBJ whole genome shotgun (WGS) entry which is preliminary data.</text>
</comment>
<dbReference type="AlphaFoldDB" id="A0A5C4RWV8"/>
<dbReference type="RefSeq" id="WP_139446870.1">
    <property type="nucleotide sequence ID" value="NZ_SMDR01000001.1"/>
</dbReference>
<gene>
    <name evidence="2" type="ORF">E1B00_06660</name>
</gene>
<protein>
    <submittedName>
        <fullName evidence="2">Uncharacterized protein</fullName>
    </submittedName>
</protein>
<organism evidence="2 3">
    <name type="scientific">Arenimonas terrae</name>
    <dbReference type="NCBI Taxonomy" id="2546226"/>
    <lineage>
        <taxon>Bacteria</taxon>
        <taxon>Pseudomonadati</taxon>
        <taxon>Pseudomonadota</taxon>
        <taxon>Gammaproteobacteria</taxon>
        <taxon>Lysobacterales</taxon>
        <taxon>Lysobacteraceae</taxon>
        <taxon>Arenimonas</taxon>
    </lineage>
</organism>
<evidence type="ECO:0000313" key="3">
    <source>
        <dbReference type="Proteomes" id="UP000305760"/>
    </source>
</evidence>